<feature type="compositionally biased region" description="Polar residues" evidence="17">
    <location>
        <begin position="34"/>
        <end position="47"/>
    </location>
</feature>
<evidence type="ECO:0000256" key="1">
    <source>
        <dbReference type="ARBA" id="ARBA00004401"/>
    </source>
</evidence>
<feature type="non-terminal residue" evidence="20">
    <location>
        <position position="581"/>
    </location>
</feature>
<evidence type="ECO:0000256" key="5">
    <source>
        <dbReference type="ARBA" id="ARBA00022801"/>
    </source>
</evidence>
<evidence type="ECO:0000256" key="9">
    <source>
        <dbReference type="ARBA" id="ARBA00023180"/>
    </source>
</evidence>
<dbReference type="PANTHER" id="PTHR31297:SF34">
    <property type="entry name" value="GLUCAN 1,3-BETA-GLUCOSIDASE 2"/>
    <property type="match status" value="1"/>
</dbReference>
<dbReference type="GO" id="GO:0009986">
    <property type="term" value="C:cell surface"/>
    <property type="evidence" value="ECO:0007669"/>
    <property type="project" value="TreeGrafter"/>
</dbReference>
<keyword evidence="7 18" id="KW-1133">Transmembrane helix</keyword>
<dbReference type="GO" id="GO:0005886">
    <property type="term" value="C:plasma membrane"/>
    <property type="evidence" value="ECO:0007669"/>
    <property type="project" value="UniProtKB-SubCell"/>
</dbReference>
<feature type="compositionally biased region" description="Low complexity" evidence="17">
    <location>
        <begin position="52"/>
        <end position="65"/>
    </location>
</feature>
<evidence type="ECO:0000256" key="4">
    <source>
        <dbReference type="ARBA" id="ARBA00022692"/>
    </source>
</evidence>
<keyword evidence="3" id="KW-1003">Cell membrane</keyword>
<comment type="similarity">
    <text evidence="2 16">Belongs to the glycosyl hydrolase 5 (cellulase A) family.</text>
</comment>
<feature type="domain" description="Glycoside hydrolase family 5" evidence="19">
    <location>
        <begin position="271"/>
        <end position="478"/>
    </location>
</feature>
<evidence type="ECO:0000256" key="7">
    <source>
        <dbReference type="ARBA" id="ARBA00022989"/>
    </source>
</evidence>
<reference evidence="20 21" key="1">
    <citation type="submission" date="2019-02" db="EMBL/GenBank/DDBJ databases">
        <title>Genome sequencing of the rare red list fungi Hericium alpestre (H. flagellum).</title>
        <authorList>
            <person name="Buettner E."/>
            <person name="Kellner H."/>
        </authorList>
    </citation>
    <scope>NUCLEOTIDE SEQUENCE [LARGE SCALE GENOMIC DNA]</scope>
    <source>
        <strain evidence="20 21">DSM 108284</strain>
    </source>
</reference>
<evidence type="ECO:0000256" key="2">
    <source>
        <dbReference type="ARBA" id="ARBA00005641"/>
    </source>
</evidence>
<evidence type="ECO:0000256" key="15">
    <source>
        <dbReference type="ARBA" id="ARBA00041260"/>
    </source>
</evidence>
<accession>A0A4Y9ZNG0</accession>
<dbReference type="GO" id="GO:0005576">
    <property type="term" value="C:extracellular region"/>
    <property type="evidence" value="ECO:0007669"/>
    <property type="project" value="TreeGrafter"/>
</dbReference>
<evidence type="ECO:0000259" key="19">
    <source>
        <dbReference type="Pfam" id="PF00150"/>
    </source>
</evidence>
<comment type="subcellular location">
    <subcellularLocation>
        <location evidence="1">Cell membrane</location>
        <topology evidence="1">Single-pass type II membrane protein</topology>
    </subcellularLocation>
</comment>
<dbReference type="Gene3D" id="3.20.20.80">
    <property type="entry name" value="Glycosidases"/>
    <property type="match status" value="1"/>
</dbReference>
<keyword evidence="5 16" id="KW-0378">Hydrolase</keyword>
<evidence type="ECO:0000256" key="3">
    <source>
        <dbReference type="ARBA" id="ARBA00022475"/>
    </source>
</evidence>
<feature type="region of interest" description="Disordered" evidence="17">
    <location>
        <begin position="1"/>
        <end position="79"/>
    </location>
</feature>
<keyword evidence="11" id="KW-0961">Cell wall biogenesis/degradation</keyword>
<evidence type="ECO:0000256" key="16">
    <source>
        <dbReference type="RuleBase" id="RU361153"/>
    </source>
</evidence>
<dbReference type="GO" id="GO:0071555">
    <property type="term" value="P:cell wall organization"/>
    <property type="evidence" value="ECO:0007669"/>
    <property type="project" value="UniProtKB-KW"/>
</dbReference>
<proteinExistence type="inferred from homology"/>
<keyword evidence="21" id="KW-1185">Reference proteome</keyword>
<dbReference type="SUPFAM" id="SSF51445">
    <property type="entry name" value="(Trans)glycosidases"/>
    <property type="match status" value="1"/>
</dbReference>
<feature type="compositionally biased region" description="Low complexity" evidence="17">
    <location>
        <begin position="133"/>
        <end position="143"/>
    </location>
</feature>
<dbReference type="Proteomes" id="UP000298061">
    <property type="component" value="Unassembled WGS sequence"/>
</dbReference>
<evidence type="ECO:0000256" key="12">
    <source>
        <dbReference type="ARBA" id="ARBA00036824"/>
    </source>
</evidence>
<feature type="transmembrane region" description="Helical" evidence="18">
    <location>
        <begin position="102"/>
        <end position="126"/>
    </location>
</feature>
<dbReference type="Pfam" id="PF00150">
    <property type="entry name" value="Cellulase"/>
    <property type="match status" value="1"/>
</dbReference>
<dbReference type="EC" id="3.2.1.58" evidence="14"/>
<evidence type="ECO:0000256" key="8">
    <source>
        <dbReference type="ARBA" id="ARBA00023136"/>
    </source>
</evidence>
<dbReference type="InterPro" id="IPR050386">
    <property type="entry name" value="Glycosyl_hydrolase_5"/>
</dbReference>
<comment type="caution">
    <text evidence="20">The sequence shown here is derived from an EMBL/GenBank/DDBJ whole genome shotgun (WGS) entry which is preliminary data.</text>
</comment>
<evidence type="ECO:0000256" key="6">
    <source>
        <dbReference type="ARBA" id="ARBA00022968"/>
    </source>
</evidence>
<protein>
    <recommendedName>
        <fullName evidence="14">glucan 1,3-beta-glucosidase</fullName>
        <ecNumber evidence="14">3.2.1.58</ecNumber>
    </recommendedName>
    <alternativeName>
        <fullName evidence="15">Exo-1,3-beta-glucanase D</fullName>
    </alternativeName>
</protein>
<dbReference type="OrthoDB" id="62120at2759"/>
<evidence type="ECO:0000313" key="20">
    <source>
        <dbReference type="EMBL" id="TFY76332.1"/>
    </source>
</evidence>
<dbReference type="InterPro" id="IPR017853">
    <property type="entry name" value="GH"/>
</dbReference>
<organism evidence="20 21">
    <name type="scientific">Hericium alpestre</name>
    <dbReference type="NCBI Taxonomy" id="135208"/>
    <lineage>
        <taxon>Eukaryota</taxon>
        <taxon>Fungi</taxon>
        <taxon>Dikarya</taxon>
        <taxon>Basidiomycota</taxon>
        <taxon>Agaricomycotina</taxon>
        <taxon>Agaricomycetes</taxon>
        <taxon>Russulales</taxon>
        <taxon>Hericiaceae</taxon>
        <taxon>Hericium</taxon>
    </lineage>
</organism>
<dbReference type="EMBL" id="SFCI01001240">
    <property type="protein sequence ID" value="TFY76332.1"/>
    <property type="molecule type" value="Genomic_DNA"/>
</dbReference>
<keyword evidence="8 18" id="KW-0472">Membrane</keyword>
<evidence type="ECO:0000256" key="11">
    <source>
        <dbReference type="ARBA" id="ARBA00023316"/>
    </source>
</evidence>
<dbReference type="InterPro" id="IPR001547">
    <property type="entry name" value="Glyco_hydro_5"/>
</dbReference>
<comment type="function">
    <text evidence="13">Glucosidase involved in the degradation of cellulosic biomass. Active on lichenan.</text>
</comment>
<keyword evidence="6" id="KW-0735">Signal-anchor</keyword>
<feature type="region of interest" description="Disordered" evidence="17">
    <location>
        <begin position="129"/>
        <end position="170"/>
    </location>
</feature>
<keyword evidence="9" id="KW-0325">Glycoprotein</keyword>
<comment type="catalytic activity">
    <reaction evidence="12">
        <text>Successive hydrolysis of beta-D-glucose units from the non-reducing ends of (1-&gt;3)-beta-D-glucans, releasing alpha-glucose.</text>
        <dbReference type="EC" id="3.2.1.58"/>
    </reaction>
</comment>
<evidence type="ECO:0000256" key="18">
    <source>
        <dbReference type="SAM" id="Phobius"/>
    </source>
</evidence>
<keyword evidence="10 16" id="KW-0326">Glycosidase</keyword>
<dbReference type="PANTHER" id="PTHR31297">
    <property type="entry name" value="GLUCAN ENDO-1,6-BETA-GLUCOSIDASE B"/>
    <property type="match status" value="1"/>
</dbReference>
<sequence length="581" mass="63252">MAGRPLSDTSDVFATPLHTPLHADNAPLEPPSASHLNPGQSLTSTPRDSYGASASASPSPSNSTPFLVQQRDKEDGSPAEVVAVKSEYAPTHSRVPFYRKPWVWLAAAAAVVVIVLVVVLPVVLVANKKHSDSNTSGGSSSGAQDGGGSSSDPGKANGSPQSAAIITGGDGSTITMENGQKFTYHNSFGGYWVDDPKDPFNNGARPNSWTPPLNQSWTWGKDRVYGVNIGGLFVLEPFISPAMFQKYPGAIDEWSLSQAMAADTASGGLQTQMEQHYDTFITEQDIAEIAGAGLNWIRVPIPYWAIETWQGEPFLAKVSWKYILRLFGWARKYGLRIYLDLHTVPGSQNGYNHSGKQGQVNFMNGFMGLANAQRTLDYIRIITEFISQSDYRDVVPVFGIVNEALVSTIGQDQMTNFYYQAHQMIRGITGLGADHGPYITVHDGFIGVSKWANFLPGSDRIILDTHPYFAFDGQPNTQPLVTDEGTGQPGGIWPKQACNSWGASINTSRSTFGVTVGGEFSNGYNDCGLFVNGVSNSHNYPGDCTVFTDWQNWNSTFKEGLKNYATASMDAIGDWYFWTWK</sequence>
<evidence type="ECO:0000256" key="13">
    <source>
        <dbReference type="ARBA" id="ARBA00037126"/>
    </source>
</evidence>
<dbReference type="GO" id="GO:0009251">
    <property type="term" value="P:glucan catabolic process"/>
    <property type="evidence" value="ECO:0007669"/>
    <property type="project" value="TreeGrafter"/>
</dbReference>
<dbReference type="AlphaFoldDB" id="A0A4Y9ZNG0"/>
<evidence type="ECO:0000256" key="10">
    <source>
        <dbReference type="ARBA" id="ARBA00023295"/>
    </source>
</evidence>
<dbReference type="STRING" id="135208.A0A4Y9ZNG0"/>
<evidence type="ECO:0000256" key="17">
    <source>
        <dbReference type="SAM" id="MobiDB-lite"/>
    </source>
</evidence>
<evidence type="ECO:0000313" key="21">
    <source>
        <dbReference type="Proteomes" id="UP000298061"/>
    </source>
</evidence>
<evidence type="ECO:0000256" key="14">
    <source>
        <dbReference type="ARBA" id="ARBA00038929"/>
    </source>
</evidence>
<keyword evidence="4 18" id="KW-0812">Transmembrane</keyword>
<gene>
    <name evidence="20" type="ORF">EWM64_g7678</name>
</gene>
<dbReference type="GO" id="GO:0004338">
    <property type="term" value="F:glucan exo-1,3-beta-glucosidase activity"/>
    <property type="evidence" value="ECO:0007669"/>
    <property type="project" value="UniProtKB-EC"/>
</dbReference>
<name>A0A4Y9ZNG0_9AGAM</name>